<feature type="domain" description="Peroxisomal membrane protein PEX14-like KPWE" evidence="3">
    <location>
        <begin position="68"/>
        <end position="116"/>
    </location>
</feature>
<feature type="signal peptide" evidence="2">
    <location>
        <begin position="1"/>
        <end position="24"/>
    </location>
</feature>
<keyword evidence="5" id="KW-1185">Reference proteome</keyword>
<protein>
    <recommendedName>
        <fullName evidence="3">Peroxisomal membrane protein PEX14-like KPWE domain-containing protein</fullName>
    </recommendedName>
</protein>
<dbReference type="Proteomes" id="UP000054018">
    <property type="component" value="Unassembled WGS sequence"/>
</dbReference>
<reference evidence="5" key="2">
    <citation type="submission" date="2015-01" db="EMBL/GenBank/DDBJ databases">
        <title>Evolutionary Origins and Diversification of the Mycorrhizal Mutualists.</title>
        <authorList>
            <consortium name="DOE Joint Genome Institute"/>
            <consortium name="Mycorrhizal Genomics Consortium"/>
            <person name="Kohler A."/>
            <person name="Kuo A."/>
            <person name="Nagy L.G."/>
            <person name="Floudas D."/>
            <person name="Copeland A."/>
            <person name="Barry K.W."/>
            <person name="Cichocki N."/>
            <person name="Veneault-Fourrey C."/>
            <person name="LaButti K."/>
            <person name="Lindquist E.A."/>
            <person name="Lipzen A."/>
            <person name="Lundell T."/>
            <person name="Morin E."/>
            <person name="Murat C."/>
            <person name="Riley R."/>
            <person name="Ohm R."/>
            <person name="Sun H."/>
            <person name="Tunlid A."/>
            <person name="Henrissat B."/>
            <person name="Grigoriev I.V."/>
            <person name="Hibbett D.S."/>
            <person name="Martin F."/>
        </authorList>
    </citation>
    <scope>NUCLEOTIDE SEQUENCE [LARGE SCALE GENOMIC DNA]</scope>
    <source>
        <strain evidence="5">441</strain>
    </source>
</reference>
<dbReference type="InterPro" id="IPR040554">
    <property type="entry name" value="KPWE_PEX14_dom"/>
</dbReference>
<feature type="chain" id="PRO_5002218221" description="Peroxisomal membrane protein PEX14-like KPWE domain-containing protein" evidence="2">
    <location>
        <begin position="25"/>
        <end position="123"/>
    </location>
</feature>
<dbReference type="AlphaFoldDB" id="A0A0C9ZU92"/>
<keyword evidence="2" id="KW-0732">Signal</keyword>
<dbReference type="STRING" id="765257.A0A0C9ZU92"/>
<evidence type="ECO:0000259" key="3">
    <source>
        <dbReference type="Pfam" id="PF17733"/>
    </source>
</evidence>
<feature type="compositionally biased region" description="Polar residues" evidence="1">
    <location>
        <begin position="94"/>
        <end position="108"/>
    </location>
</feature>
<organism evidence="4 5">
    <name type="scientific">Pisolithus microcarpus 441</name>
    <dbReference type="NCBI Taxonomy" id="765257"/>
    <lineage>
        <taxon>Eukaryota</taxon>
        <taxon>Fungi</taxon>
        <taxon>Dikarya</taxon>
        <taxon>Basidiomycota</taxon>
        <taxon>Agaricomycotina</taxon>
        <taxon>Agaricomycetes</taxon>
        <taxon>Agaricomycetidae</taxon>
        <taxon>Boletales</taxon>
        <taxon>Sclerodermatineae</taxon>
        <taxon>Pisolithaceae</taxon>
        <taxon>Pisolithus</taxon>
    </lineage>
</organism>
<evidence type="ECO:0000256" key="1">
    <source>
        <dbReference type="SAM" id="MobiDB-lite"/>
    </source>
</evidence>
<name>A0A0C9ZU92_9AGAM</name>
<evidence type="ECO:0000313" key="5">
    <source>
        <dbReference type="Proteomes" id="UP000054018"/>
    </source>
</evidence>
<evidence type="ECO:0000313" key="4">
    <source>
        <dbReference type="EMBL" id="KIK29489.1"/>
    </source>
</evidence>
<feature type="region of interest" description="Disordered" evidence="1">
    <location>
        <begin position="84"/>
        <end position="123"/>
    </location>
</feature>
<reference evidence="4 5" key="1">
    <citation type="submission" date="2014-04" db="EMBL/GenBank/DDBJ databases">
        <authorList>
            <consortium name="DOE Joint Genome Institute"/>
            <person name="Kuo A."/>
            <person name="Kohler A."/>
            <person name="Costa M.D."/>
            <person name="Nagy L.G."/>
            <person name="Floudas D."/>
            <person name="Copeland A."/>
            <person name="Barry K.W."/>
            <person name="Cichocki N."/>
            <person name="Veneault-Fourrey C."/>
            <person name="LaButti K."/>
            <person name="Lindquist E.A."/>
            <person name="Lipzen A."/>
            <person name="Lundell T."/>
            <person name="Morin E."/>
            <person name="Murat C."/>
            <person name="Sun H."/>
            <person name="Tunlid A."/>
            <person name="Henrissat B."/>
            <person name="Grigoriev I.V."/>
            <person name="Hibbett D.S."/>
            <person name="Martin F."/>
            <person name="Nordberg H.P."/>
            <person name="Cantor M.N."/>
            <person name="Hua S.X."/>
        </authorList>
    </citation>
    <scope>NUCLEOTIDE SEQUENCE [LARGE SCALE GENOMIC DNA]</scope>
    <source>
        <strain evidence="4 5">441</strain>
    </source>
</reference>
<sequence length="123" mass="13508">MVATFCHNLVLTLMLKLILSSGFAHDRQTGHNLTVEDVEGFPLAAPILPPAVDRPVELPETQAQDNSPRALSFAELKDLIESGDTENIPHNKHIPNQLNECVPSQSSAPVRRKPWEVTHSLAS</sequence>
<evidence type="ECO:0000256" key="2">
    <source>
        <dbReference type="SAM" id="SignalP"/>
    </source>
</evidence>
<gene>
    <name evidence="4" type="ORF">PISMIDRAFT_672176</name>
</gene>
<proteinExistence type="predicted"/>
<dbReference type="Pfam" id="PF17733">
    <property type="entry name" value="KPWE_dom"/>
    <property type="match status" value="1"/>
</dbReference>
<dbReference type="OrthoDB" id="9936937at2759"/>
<dbReference type="EMBL" id="KN833689">
    <property type="protein sequence ID" value="KIK29489.1"/>
    <property type="molecule type" value="Genomic_DNA"/>
</dbReference>
<dbReference type="HOGENOM" id="CLU_2016164_0_0_1"/>
<accession>A0A0C9ZU92</accession>